<gene>
    <name evidence="1" type="ORF">GLOIN_2v1491156</name>
</gene>
<proteinExistence type="predicted"/>
<accession>A0A2P4R070</accession>
<reference evidence="1 2" key="1">
    <citation type="journal article" date="2013" name="Proc. Natl. Acad. Sci. U.S.A.">
        <title>Genome of an arbuscular mycorrhizal fungus provides insight into the oldest plant symbiosis.</title>
        <authorList>
            <person name="Tisserant E."/>
            <person name="Malbreil M."/>
            <person name="Kuo A."/>
            <person name="Kohler A."/>
            <person name="Symeonidi A."/>
            <person name="Balestrini R."/>
            <person name="Charron P."/>
            <person name="Duensing N."/>
            <person name="Frei Dit Frey N."/>
            <person name="Gianinazzi-Pearson V."/>
            <person name="Gilbert L.B."/>
            <person name="Handa Y."/>
            <person name="Herr J.R."/>
            <person name="Hijri M."/>
            <person name="Koul R."/>
            <person name="Kawaguchi M."/>
            <person name="Krajinski F."/>
            <person name="Lammers P.J."/>
            <person name="Masclaux F.G."/>
            <person name="Murat C."/>
            <person name="Morin E."/>
            <person name="Ndikumana S."/>
            <person name="Pagni M."/>
            <person name="Petitpierre D."/>
            <person name="Requena N."/>
            <person name="Rosikiewicz P."/>
            <person name="Riley R."/>
            <person name="Saito K."/>
            <person name="San Clemente H."/>
            <person name="Shapiro H."/>
            <person name="van Tuinen D."/>
            <person name="Becard G."/>
            <person name="Bonfante P."/>
            <person name="Paszkowski U."/>
            <person name="Shachar-Hill Y.Y."/>
            <person name="Tuskan G.A."/>
            <person name="Young P.W."/>
            <person name="Sanders I.R."/>
            <person name="Henrissat B."/>
            <person name="Rensing S.A."/>
            <person name="Grigoriev I.V."/>
            <person name="Corradi N."/>
            <person name="Roux C."/>
            <person name="Martin F."/>
        </authorList>
    </citation>
    <scope>NUCLEOTIDE SEQUENCE [LARGE SCALE GENOMIC DNA]</scope>
    <source>
        <strain evidence="1 2">DAOM 197198</strain>
    </source>
</reference>
<comment type="caution">
    <text evidence="1">The sequence shown here is derived from an EMBL/GenBank/DDBJ whole genome shotgun (WGS) entry which is preliminary data.</text>
</comment>
<keyword evidence="2" id="KW-1185">Reference proteome</keyword>
<dbReference type="Proteomes" id="UP000018888">
    <property type="component" value="Unassembled WGS sequence"/>
</dbReference>
<name>A0A2P4R070_RHIID</name>
<reference evidence="1 2" key="2">
    <citation type="journal article" date="2018" name="New Phytol.">
        <title>High intraspecific genome diversity in the model arbuscular mycorrhizal symbiont Rhizophagus irregularis.</title>
        <authorList>
            <person name="Chen E.C.H."/>
            <person name="Morin E."/>
            <person name="Beaudet D."/>
            <person name="Noel J."/>
            <person name="Yildirir G."/>
            <person name="Ndikumana S."/>
            <person name="Charron P."/>
            <person name="St-Onge C."/>
            <person name="Giorgi J."/>
            <person name="Kruger M."/>
            <person name="Marton T."/>
            <person name="Ropars J."/>
            <person name="Grigoriev I.V."/>
            <person name="Hainaut M."/>
            <person name="Henrissat B."/>
            <person name="Roux C."/>
            <person name="Martin F."/>
            <person name="Corradi N."/>
        </authorList>
    </citation>
    <scope>NUCLEOTIDE SEQUENCE [LARGE SCALE GENOMIC DNA]</scope>
    <source>
        <strain evidence="1 2">DAOM 197198</strain>
    </source>
</reference>
<protein>
    <submittedName>
        <fullName evidence="1">Uncharacterized protein</fullName>
    </submittedName>
</protein>
<dbReference type="EMBL" id="AUPC02000001">
    <property type="protein sequence ID" value="POG83294.1"/>
    <property type="molecule type" value="Genomic_DNA"/>
</dbReference>
<dbReference type="AlphaFoldDB" id="A0A2P4R070"/>
<sequence>MFPSRRDITNDIHADGSTIWMIGHLTAFFVETDAGLGLFDEAGLNIDERVCVTYTVLIKKRTNFSINLESKISFIVQYLSFLILLESNQLDQMIVPKSSLTIGKKIILFYFIFYGSLR</sequence>
<organism evidence="1 2">
    <name type="scientific">Rhizophagus irregularis (strain DAOM 181602 / DAOM 197198 / MUCL 43194)</name>
    <name type="common">Arbuscular mycorrhizal fungus</name>
    <name type="synonym">Glomus intraradices</name>
    <dbReference type="NCBI Taxonomy" id="747089"/>
    <lineage>
        <taxon>Eukaryota</taxon>
        <taxon>Fungi</taxon>
        <taxon>Fungi incertae sedis</taxon>
        <taxon>Mucoromycota</taxon>
        <taxon>Glomeromycotina</taxon>
        <taxon>Glomeromycetes</taxon>
        <taxon>Glomerales</taxon>
        <taxon>Glomeraceae</taxon>
        <taxon>Rhizophagus</taxon>
    </lineage>
</organism>
<evidence type="ECO:0000313" key="1">
    <source>
        <dbReference type="EMBL" id="POG83294.1"/>
    </source>
</evidence>
<evidence type="ECO:0000313" key="2">
    <source>
        <dbReference type="Proteomes" id="UP000018888"/>
    </source>
</evidence>